<accession>A0A9D4M547</accession>
<keyword evidence="3" id="KW-1185">Reference proteome</keyword>
<proteinExistence type="predicted"/>
<dbReference type="EMBL" id="JAIWYP010000002">
    <property type="protein sequence ID" value="KAH3869484.1"/>
    <property type="molecule type" value="Genomic_DNA"/>
</dbReference>
<reference evidence="2" key="1">
    <citation type="journal article" date="2019" name="bioRxiv">
        <title>The Genome of the Zebra Mussel, Dreissena polymorpha: A Resource for Invasive Species Research.</title>
        <authorList>
            <person name="McCartney M.A."/>
            <person name="Auch B."/>
            <person name="Kono T."/>
            <person name="Mallez S."/>
            <person name="Zhang Y."/>
            <person name="Obille A."/>
            <person name="Becker A."/>
            <person name="Abrahante J.E."/>
            <person name="Garbe J."/>
            <person name="Badalamenti J.P."/>
            <person name="Herman A."/>
            <person name="Mangelson H."/>
            <person name="Liachko I."/>
            <person name="Sullivan S."/>
            <person name="Sone E.D."/>
            <person name="Koren S."/>
            <person name="Silverstein K.A.T."/>
            <person name="Beckman K.B."/>
            <person name="Gohl D.M."/>
        </authorList>
    </citation>
    <scope>NUCLEOTIDE SEQUENCE</scope>
    <source>
        <strain evidence="2">Duluth1</strain>
        <tissue evidence="2">Whole animal</tissue>
    </source>
</reference>
<gene>
    <name evidence="2" type="ORF">DPMN_032653</name>
</gene>
<reference evidence="2" key="2">
    <citation type="submission" date="2020-11" db="EMBL/GenBank/DDBJ databases">
        <authorList>
            <person name="McCartney M.A."/>
            <person name="Auch B."/>
            <person name="Kono T."/>
            <person name="Mallez S."/>
            <person name="Becker A."/>
            <person name="Gohl D.M."/>
            <person name="Silverstein K.A.T."/>
            <person name="Koren S."/>
            <person name="Bechman K.B."/>
            <person name="Herman A."/>
            <person name="Abrahante J.E."/>
            <person name="Garbe J."/>
        </authorList>
    </citation>
    <scope>NUCLEOTIDE SEQUENCE</scope>
    <source>
        <strain evidence="2">Duluth1</strain>
        <tissue evidence="2">Whole animal</tissue>
    </source>
</reference>
<feature type="compositionally biased region" description="Basic and acidic residues" evidence="1">
    <location>
        <begin position="64"/>
        <end position="78"/>
    </location>
</feature>
<feature type="region of interest" description="Disordered" evidence="1">
    <location>
        <begin position="27"/>
        <end position="127"/>
    </location>
</feature>
<feature type="compositionally biased region" description="Polar residues" evidence="1">
    <location>
        <begin position="79"/>
        <end position="93"/>
    </location>
</feature>
<comment type="caution">
    <text evidence="2">The sequence shown here is derived from an EMBL/GenBank/DDBJ whole genome shotgun (WGS) entry which is preliminary data.</text>
</comment>
<sequence>MMDRYDINRDRRVTGVYPQEIITHERRVRNSVSPSRRRIMSNASRNIDDERDMYDQGTSRRSANRSERYERNDSRQTDSNRWNSNRIDGSSENVYEELCRDRNERYSRSKGECREKDMVSEGHPQYE</sequence>
<evidence type="ECO:0000256" key="1">
    <source>
        <dbReference type="SAM" id="MobiDB-lite"/>
    </source>
</evidence>
<dbReference type="AlphaFoldDB" id="A0A9D4M547"/>
<name>A0A9D4M547_DREPO</name>
<dbReference type="Proteomes" id="UP000828390">
    <property type="component" value="Unassembled WGS sequence"/>
</dbReference>
<protein>
    <submittedName>
        <fullName evidence="2">Uncharacterized protein</fullName>
    </submittedName>
</protein>
<evidence type="ECO:0000313" key="3">
    <source>
        <dbReference type="Proteomes" id="UP000828390"/>
    </source>
</evidence>
<organism evidence="2 3">
    <name type="scientific">Dreissena polymorpha</name>
    <name type="common">Zebra mussel</name>
    <name type="synonym">Mytilus polymorpha</name>
    <dbReference type="NCBI Taxonomy" id="45954"/>
    <lineage>
        <taxon>Eukaryota</taxon>
        <taxon>Metazoa</taxon>
        <taxon>Spiralia</taxon>
        <taxon>Lophotrochozoa</taxon>
        <taxon>Mollusca</taxon>
        <taxon>Bivalvia</taxon>
        <taxon>Autobranchia</taxon>
        <taxon>Heteroconchia</taxon>
        <taxon>Euheterodonta</taxon>
        <taxon>Imparidentia</taxon>
        <taxon>Neoheterodontei</taxon>
        <taxon>Myida</taxon>
        <taxon>Dreissenoidea</taxon>
        <taxon>Dreissenidae</taxon>
        <taxon>Dreissena</taxon>
    </lineage>
</organism>
<feature type="compositionally biased region" description="Basic and acidic residues" evidence="1">
    <location>
        <begin position="97"/>
        <end position="127"/>
    </location>
</feature>
<evidence type="ECO:0000313" key="2">
    <source>
        <dbReference type="EMBL" id="KAH3869484.1"/>
    </source>
</evidence>